<accession>A0A7S1HW47</accession>
<dbReference type="AlphaFoldDB" id="A0A7S1HW47"/>
<proteinExistence type="predicted"/>
<gene>
    <name evidence="1" type="ORF">EGYM00392_LOCUS4240</name>
</gene>
<evidence type="ECO:0000313" key="1">
    <source>
        <dbReference type="EMBL" id="CAD8993190.1"/>
    </source>
</evidence>
<dbReference type="EMBL" id="HBGA01011196">
    <property type="protein sequence ID" value="CAD8993190.1"/>
    <property type="molecule type" value="Transcribed_RNA"/>
</dbReference>
<reference evidence="1" key="1">
    <citation type="submission" date="2021-01" db="EMBL/GenBank/DDBJ databases">
        <authorList>
            <person name="Corre E."/>
            <person name="Pelletier E."/>
            <person name="Niang G."/>
            <person name="Scheremetjew M."/>
            <person name="Finn R."/>
            <person name="Kale V."/>
            <person name="Holt S."/>
            <person name="Cochrane G."/>
            <person name="Meng A."/>
            <person name="Brown T."/>
            <person name="Cohen L."/>
        </authorList>
    </citation>
    <scope>NUCLEOTIDE SEQUENCE</scope>
    <source>
        <strain evidence="1">NIES-381</strain>
    </source>
</reference>
<name>A0A7S1HW47_9EUGL</name>
<sequence length="125" mass="13357">MLMVAPTPTASGQCAHSVDRVSMSWNNAAAHGKPCPWAAMGPSSASRSLLWVQCLVPGPSLKHIQMYTVPHNFTQNDRGKERGGLGHTSAPNAIWHPKVVLVGIIRGLGLDSRLGLSLAAKNEQR</sequence>
<organism evidence="1">
    <name type="scientific">Eutreptiella gymnastica</name>
    <dbReference type="NCBI Taxonomy" id="73025"/>
    <lineage>
        <taxon>Eukaryota</taxon>
        <taxon>Discoba</taxon>
        <taxon>Euglenozoa</taxon>
        <taxon>Euglenida</taxon>
        <taxon>Spirocuta</taxon>
        <taxon>Euglenophyceae</taxon>
        <taxon>Eutreptiales</taxon>
        <taxon>Eutreptiaceae</taxon>
        <taxon>Eutreptiella</taxon>
    </lineage>
</organism>
<protein>
    <submittedName>
        <fullName evidence="1">Uncharacterized protein</fullName>
    </submittedName>
</protein>